<sequence>MDEVLEKFLEDQKSKIAEEKACLEQEPPYMEMRVRERVNDGDKENRRTGHVFQKENNPPHASQQDGVSLPLGEEYERKKHKLQEELRNDYRKYKAERETPGQQTGEDRDRGKDVYSW</sequence>
<accession>A0A9J7YNI3</accession>
<dbReference type="AlphaFoldDB" id="A0A9J7YNI3"/>
<dbReference type="Proteomes" id="UP001108240">
    <property type="component" value="Unplaced"/>
</dbReference>
<feature type="compositionally biased region" description="Basic and acidic residues" evidence="1">
    <location>
        <begin position="74"/>
        <end position="117"/>
    </location>
</feature>
<dbReference type="GO" id="GO:0005874">
    <property type="term" value="C:microtubule"/>
    <property type="evidence" value="ECO:0007669"/>
    <property type="project" value="InterPro"/>
</dbReference>
<dbReference type="GO" id="GO:0005813">
    <property type="term" value="C:centrosome"/>
    <property type="evidence" value="ECO:0007669"/>
    <property type="project" value="InterPro"/>
</dbReference>
<dbReference type="GO" id="GO:0000922">
    <property type="term" value="C:spindle pole"/>
    <property type="evidence" value="ECO:0007669"/>
    <property type="project" value="InterPro"/>
</dbReference>
<dbReference type="PANTHER" id="PTHR21616">
    <property type="entry name" value="CENTROSOME SPINDLE POLE ASSOCIATED PROTEIN"/>
    <property type="match status" value="1"/>
</dbReference>
<dbReference type="InterPro" id="IPR026708">
    <property type="entry name" value="CSPP1"/>
</dbReference>
<reference evidence="2" key="2">
    <citation type="submission" date="2025-09" db="UniProtKB">
        <authorList>
            <consortium name="Ensembl"/>
        </authorList>
    </citation>
    <scope>IDENTIFICATION</scope>
</reference>
<feature type="compositionally biased region" description="Polar residues" evidence="1">
    <location>
        <begin position="54"/>
        <end position="66"/>
    </location>
</feature>
<reference evidence="2" key="1">
    <citation type="submission" date="2025-08" db="UniProtKB">
        <authorList>
            <consortium name="Ensembl"/>
        </authorList>
    </citation>
    <scope>IDENTIFICATION</scope>
</reference>
<dbReference type="GO" id="GO:0032467">
    <property type="term" value="P:positive regulation of cytokinesis"/>
    <property type="evidence" value="ECO:0007669"/>
    <property type="project" value="InterPro"/>
</dbReference>
<proteinExistence type="predicted"/>
<dbReference type="PANTHER" id="PTHR21616:SF2">
    <property type="entry name" value="CENTROSOME AND SPINDLE POLE-ASSOCIATED PROTEIN 1"/>
    <property type="match status" value="1"/>
</dbReference>
<name>A0A9J7YNI3_CYPCA</name>
<protein>
    <submittedName>
        <fullName evidence="2">Uncharacterized protein</fullName>
    </submittedName>
</protein>
<evidence type="ECO:0000313" key="2">
    <source>
        <dbReference type="Ensembl" id="ENSCCRP00000120263.1"/>
    </source>
</evidence>
<evidence type="ECO:0000313" key="3">
    <source>
        <dbReference type="Proteomes" id="UP001108240"/>
    </source>
</evidence>
<feature type="region of interest" description="Disordered" evidence="1">
    <location>
        <begin position="20"/>
        <end position="117"/>
    </location>
</feature>
<feature type="compositionally biased region" description="Basic and acidic residues" evidence="1">
    <location>
        <begin position="32"/>
        <end position="47"/>
    </location>
</feature>
<organism evidence="2 3">
    <name type="scientific">Cyprinus carpio carpio</name>
    <dbReference type="NCBI Taxonomy" id="630221"/>
    <lineage>
        <taxon>Eukaryota</taxon>
        <taxon>Metazoa</taxon>
        <taxon>Chordata</taxon>
        <taxon>Craniata</taxon>
        <taxon>Vertebrata</taxon>
        <taxon>Euteleostomi</taxon>
        <taxon>Actinopterygii</taxon>
        <taxon>Neopterygii</taxon>
        <taxon>Teleostei</taxon>
        <taxon>Ostariophysi</taxon>
        <taxon>Cypriniformes</taxon>
        <taxon>Cyprinidae</taxon>
        <taxon>Cyprininae</taxon>
        <taxon>Cyprinus</taxon>
    </lineage>
</organism>
<dbReference type="Ensembl" id="ENSCCRT00000135064.1">
    <property type="protein sequence ID" value="ENSCCRP00000120263.1"/>
    <property type="gene ID" value="ENSCCRG00000075496.1"/>
</dbReference>
<dbReference type="GeneTree" id="ENSGT00940000177201"/>
<keyword evidence="3" id="KW-1185">Reference proteome</keyword>
<evidence type="ECO:0000256" key="1">
    <source>
        <dbReference type="SAM" id="MobiDB-lite"/>
    </source>
</evidence>